<feature type="chain" id="PRO_5032370481" evidence="1">
    <location>
        <begin position="21"/>
        <end position="77"/>
    </location>
</feature>
<evidence type="ECO:0000256" key="1">
    <source>
        <dbReference type="SAM" id="SignalP"/>
    </source>
</evidence>
<dbReference type="AlphaFoldDB" id="A0A835FD96"/>
<dbReference type="EMBL" id="JACEFO010001198">
    <property type="protein sequence ID" value="KAF8746404.1"/>
    <property type="molecule type" value="Genomic_DNA"/>
</dbReference>
<keyword evidence="3" id="KW-1185">Reference proteome</keyword>
<dbReference type="Proteomes" id="UP000636709">
    <property type="component" value="Unassembled WGS sequence"/>
</dbReference>
<name>A0A835FD96_9POAL</name>
<sequence length="77" mass="8342">MATGVKITMFLFLAFSSAVAQNVRESKVEEFHVGVVLDLGTTVGKVANTSISIAVEDFYAVHPNHHASHPPRQGLHE</sequence>
<keyword evidence="1" id="KW-0732">Signal</keyword>
<reference evidence="2" key="1">
    <citation type="submission" date="2020-07" db="EMBL/GenBank/DDBJ databases">
        <title>Genome sequence and genetic diversity analysis of an under-domesticated orphan crop, white fonio (Digitaria exilis).</title>
        <authorList>
            <person name="Bennetzen J.L."/>
            <person name="Chen S."/>
            <person name="Ma X."/>
            <person name="Wang X."/>
            <person name="Yssel A.E.J."/>
            <person name="Chaluvadi S.R."/>
            <person name="Johnson M."/>
            <person name="Gangashetty P."/>
            <person name="Hamidou F."/>
            <person name="Sanogo M.D."/>
            <person name="Zwaenepoel A."/>
            <person name="Wallace J."/>
            <person name="Van De Peer Y."/>
            <person name="Van Deynze A."/>
        </authorList>
    </citation>
    <scope>NUCLEOTIDE SEQUENCE</scope>
    <source>
        <tissue evidence="2">Leaves</tissue>
    </source>
</reference>
<organism evidence="2 3">
    <name type="scientific">Digitaria exilis</name>
    <dbReference type="NCBI Taxonomy" id="1010633"/>
    <lineage>
        <taxon>Eukaryota</taxon>
        <taxon>Viridiplantae</taxon>
        <taxon>Streptophyta</taxon>
        <taxon>Embryophyta</taxon>
        <taxon>Tracheophyta</taxon>
        <taxon>Spermatophyta</taxon>
        <taxon>Magnoliopsida</taxon>
        <taxon>Liliopsida</taxon>
        <taxon>Poales</taxon>
        <taxon>Poaceae</taxon>
        <taxon>PACMAD clade</taxon>
        <taxon>Panicoideae</taxon>
        <taxon>Panicodae</taxon>
        <taxon>Paniceae</taxon>
        <taxon>Anthephorinae</taxon>
        <taxon>Digitaria</taxon>
    </lineage>
</organism>
<gene>
    <name evidence="2" type="ORF">HU200_013347</name>
</gene>
<evidence type="ECO:0000313" key="2">
    <source>
        <dbReference type="EMBL" id="KAF8746404.1"/>
    </source>
</evidence>
<dbReference type="OrthoDB" id="1931998at2759"/>
<feature type="signal peptide" evidence="1">
    <location>
        <begin position="1"/>
        <end position="20"/>
    </location>
</feature>
<proteinExistence type="predicted"/>
<evidence type="ECO:0000313" key="3">
    <source>
        <dbReference type="Proteomes" id="UP000636709"/>
    </source>
</evidence>
<comment type="caution">
    <text evidence="2">The sequence shown here is derived from an EMBL/GenBank/DDBJ whole genome shotgun (WGS) entry which is preliminary data.</text>
</comment>
<protein>
    <submittedName>
        <fullName evidence="2">Uncharacterized protein</fullName>
    </submittedName>
</protein>
<accession>A0A835FD96</accession>